<dbReference type="Proteomes" id="UP000007754">
    <property type="component" value="Unplaced"/>
</dbReference>
<dbReference type="InterPro" id="IPR015943">
    <property type="entry name" value="WD40/YVTN_repeat-like_dom_sf"/>
</dbReference>
<accession>A0A674HDY5</accession>
<dbReference type="InterPro" id="IPR001680">
    <property type="entry name" value="WD40_rpt"/>
</dbReference>
<reference evidence="6" key="2">
    <citation type="submission" date="2025-09" db="UniProtKB">
        <authorList>
            <consortium name="Ensembl"/>
        </authorList>
    </citation>
    <scope>IDENTIFICATION</scope>
</reference>
<feature type="compositionally biased region" description="Basic residues" evidence="5">
    <location>
        <begin position="9"/>
        <end position="23"/>
    </location>
</feature>
<dbReference type="InterPro" id="IPR042626">
    <property type="entry name" value="THOC6"/>
</dbReference>
<evidence type="ECO:0000256" key="1">
    <source>
        <dbReference type="ARBA" id="ARBA00009728"/>
    </source>
</evidence>
<dbReference type="PROSITE" id="PS50082">
    <property type="entry name" value="WD_REPEATS_2"/>
    <property type="match status" value="1"/>
</dbReference>
<keyword evidence="7" id="KW-1185">Reference proteome</keyword>
<feature type="repeat" description="WD" evidence="4">
    <location>
        <begin position="167"/>
        <end position="208"/>
    </location>
</feature>
<dbReference type="PANTHER" id="PTHR44411:SF1">
    <property type="entry name" value="THO COMPLEX SUBUNIT 6 HOMOLOG"/>
    <property type="match status" value="1"/>
</dbReference>
<dbReference type="AlphaFoldDB" id="A0A674HDY5"/>
<feature type="compositionally biased region" description="Low complexity" evidence="5">
    <location>
        <begin position="63"/>
        <end position="76"/>
    </location>
</feature>
<keyword evidence="2 4" id="KW-0853">WD repeat</keyword>
<dbReference type="GO" id="GO:0006406">
    <property type="term" value="P:mRNA export from nucleus"/>
    <property type="evidence" value="ECO:0007669"/>
    <property type="project" value="TreeGrafter"/>
</dbReference>
<keyword evidence="3" id="KW-0677">Repeat</keyword>
<dbReference type="InParanoid" id="A0A674HDY5"/>
<dbReference type="Pfam" id="PF00400">
    <property type="entry name" value="WD40"/>
    <property type="match status" value="2"/>
</dbReference>
<feature type="region of interest" description="Disordered" evidence="5">
    <location>
        <begin position="57"/>
        <end position="81"/>
    </location>
</feature>
<protein>
    <submittedName>
        <fullName evidence="6">THO complex subunit 6 homolog</fullName>
    </submittedName>
</protein>
<dbReference type="PANTHER" id="PTHR44411">
    <property type="entry name" value="THO COMPLEX SUBUNIT 6 HOMOLOG"/>
    <property type="match status" value="1"/>
</dbReference>
<evidence type="ECO:0000256" key="5">
    <source>
        <dbReference type="SAM" id="MobiDB-lite"/>
    </source>
</evidence>
<evidence type="ECO:0000256" key="2">
    <source>
        <dbReference type="ARBA" id="ARBA00022574"/>
    </source>
</evidence>
<name>A0A674HDY5_TAEGU</name>
<dbReference type="Ensembl" id="ENSTGUT00000032881.1">
    <property type="protein sequence ID" value="ENSTGUP00000033171.1"/>
    <property type="gene ID" value="ENSTGUG00000029554.1"/>
</dbReference>
<evidence type="ECO:0000256" key="3">
    <source>
        <dbReference type="ARBA" id="ARBA00022737"/>
    </source>
</evidence>
<organism evidence="6 7">
    <name type="scientific">Taeniopygia guttata</name>
    <name type="common">Zebra finch</name>
    <name type="synonym">Poephila guttata</name>
    <dbReference type="NCBI Taxonomy" id="59729"/>
    <lineage>
        <taxon>Eukaryota</taxon>
        <taxon>Metazoa</taxon>
        <taxon>Chordata</taxon>
        <taxon>Craniata</taxon>
        <taxon>Vertebrata</taxon>
        <taxon>Euteleostomi</taxon>
        <taxon>Archelosauria</taxon>
        <taxon>Archosauria</taxon>
        <taxon>Dinosauria</taxon>
        <taxon>Saurischia</taxon>
        <taxon>Theropoda</taxon>
        <taxon>Coelurosauria</taxon>
        <taxon>Aves</taxon>
        <taxon>Neognathae</taxon>
        <taxon>Neoaves</taxon>
        <taxon>Telluraves</taxon>
        <taxon>Australaves</taxon>
        <taxon>Passeriformes</taxon>
        <taxon>Passeroidea</taxon>
        <taxon>Estrildidae</taxon>
        <taxon>Estrildinae</taxon>
        <taxon>Taeniopygia</taxon>
    </lineage>
</organism>
<dbReference type="PROSITE" id="PS00678">
    <property type="entry name" value="WD_REPEATS_1"/>
    <property type="match status" value="1"/>
</dbReference>
<dbReference type="SMART" id="SM00320">
    <property type="entry name" value="WD40"/>
    <property type="match status" value="3"/>
</dbReference>
<reference evidence="6" key="1">
    <citation type="submission" date="2025-08" db="UniProtKB">
        <authorList>
            <consortium name="Ensembl"/>
        </authorList>
    </citation>
    <scope>IDENTIFICATION</scope>
</reference>
<evidence type="ECO:0000313" key="7">
    <source>
        <dbReference type="Proteomes" id="UP000007754"/>
    </source>
</evidence>
<dbReference type="Gene3D" id="2.130.10.10">
    <property type="entry name" value="YVTN repeat-like/Quinoprotein amine dehydrogenase"/>
    <property type="match status" value="1"/>
</dbReference>
<dbReference type="SUPFAM" id="SSF50978">
    <property type="entry name" value="WD40 repeat-like"/>
    <property type="match status" value="1"/>
</dbReference>
<dbReference type="GO" id="GO:0000346">
    <property type="term" value="C:transcription export complex"/>
    <property type="evidence" value="ECO:0007669"/>
    <property type="project" value="TreeGrafter"/>
</dbReference>
<dbReference type="InterPro" id="IPR036322">
    <property type="entry name" value="WD40_repeat_dom_sf"/>
</dbReference>
<dbReference type="GO" id="GO:0000347">
    <property type="term" value="C:THO complex"/>
    <property type="evidence" value="ECO:0007669"/>
    <property type="project" value="TreeGrafter"/>
</dbReference>
<evidence type="ECO:0000313" key="6">
    <source>
        <dbReference type="Ensembl" id="ENSTGUP00000033171.1"/>
    </source>
</evidence>
<dbReference type="GeneTree" id="ENSGT00390000015278"/>
<comment type="similarity">
    <text evidence="1">Belongs to the WD repeat THOC6 family.</text>
</comment>
<evidence type="ECO:0000256" key="4">
    <source>
        <dbReference type="PROSITE-ProRule" id="PRU00221"/>
    </source>
</evidence>
<sequence length="343" mass="37847">TTPGAPRARNQKRKRNRKRRHRPVAAATIATWRCRRRRAECGGRGSCCTSRCWRRARPRAGGSWRPPTTSGRSPSSAHNGPVYSLASTERLLLSGSDGEIRAWSWAELGRKGCRELWTRRPPCRSSLEVPEINGLEVNQRDHWVALAGGDGAVRVLDLESGAFTHELRGHQDLVHVVALREQLPQVLSGGEDGTVRLWDLRTGAQVQLIEVHKYQECSRPQLGKWIRCLATESDWMVCGGGPALTLWHLRSGTPTTVFGLAQPQHHALFHQDLVLSGGVGPALHLLQLSGDVRGKVPVTPAALRSLCLHPRSPEHQVLTVAGNSPKIDVFTNLGYRAFSLSFT</sequence>
<proteinExistence type="inferred from homology"/>
<feature type="region of interest" description="Disordered" evidence="5">
    <location>
        <begin position="1"/>
        <end position="23"/>
    </location>
</feature>
<dbReference type="InterPro" id="IPR019775">
    <property type="entry name" value="WD40_repeat_CS"/>
</dbReference>
<dbReference type="PROSITE" id="PS50294">
    <property type="entry name" value="WD_REPEATS_REGION"/>
    <property type="match status" value="1"/>
</dbReference>